<keyword evidence="2" id="KW-1185">Reference proteome</keyword>
<evidence type="ECO:0000313" key="2">
    <source>
        <dbReference type="Proteomes" id="UP001386955"/>
    </source>
</evidence>
<protein>
    <submittedName>
        <fullName evidence="1">Uncharacterized protein</fullName>
    </submittedName>
</protein>
<evidence type="ECO:0000313" key="1">
    <source>
        <dbReference type="EMBL" id="KAK7392606.1"/>
    </source>
</evidence>
<organism evidence="1 2">
    <name type="scientific">Psophocarpus tetragonolobus</name>
    <name type="common">Winged bean</name>
    <name type="synonym">Dolichos tetragonolobus</name>
    <dbReference type="NCBI Taxonomy" id="3891"/>
    <lineage>
        <taxon>Eukaryota</taxon>
        <taxon>Viridiplantae</taxon>
        <taxon>Streptophyta</taxon>
        <taxon>Embryophyta</taxon>
        <taxon>Tracheophyta</taxon>
        <taxon>Spermatophyta</taxon>
        <taxon>Magnoliopsida</taxon>
        <taxon>eudicotyledons</taxon>
        <taxon>Gunneridae</taxon>
        <taxon>Pentapetalae</taxon>
        <taxon>rosids</taxon>
        <taxon>fabids</taxon>
        <taxon>Fabales</taxon>
        <taxon>Fabaceae</taxon>
        <taxon>Papilionoideae</taxon>
        <taxon>50 kb inversion clade</taxon>
        <taxon>NPAAA clade</taxon>
        <taxon>indigoferoid/millettioid clade</taxon>
        <taxon>Phaseoleae</taxon>
        <taxon>Psophocarpus</taxon>
    </lineage>
</organism>
<dbReference type="EMBL" id="JAYMYS010000005">
    <property type="protein sequence ID" value="KAK7392606.1"/>
    <property type="molecule type" value="Genomic_DNA"/>
</dbReference>
<dbReference type="Proteomes" id="UP001386955">
    <property type="component" value="Unassembled WGS sequence"/>
</dbReference>
<reference evidence="1 2" key="1">
    <citation type="submission" date="2024-01" db="EMBL/GenBank/DDBJ databases">
        <title>The genomes of 5 underutilized Papilionoideae crops provide insights into root nodulation and disease resistanc.</title>
        <authorList>
            <person name="Jiang F."/>
        </authorList>
    </citation>
    <scope>NUCLEOTIDE SEQUENCE [LARGE SCALE GENOMIC DNA]</scope>
    <source>
        <strain evidence="1">DUOXIRENSHENG_FW03</strain>
        <tissue evidence="1">Leaves</tissue>
    </source>
</reference>
<name>A0AAN9SB21_PSOTE</name>
<sequence>MYCPYKGLLGASLLYSAFTLQASLLTLAPNLGVLPTFTIGHHSLHLFQGSSTKAYFDPFAWHSSYTTNAKATTHFYKHPSSMEIFRISATIEEPILEFASFEKWLIT</sequence>
<dbReference type="AlphaFoldDB" id="A0AAN9SB21"/>
<comment type="caution">
    <text evidence="1">The sequence shown here is derived from an EMBL/GenBank/DDBJ whole genome shotgun (WGS) entry which is preliminary data.</text>
</comment>
<gene>
    <name evidence="1" type="ORF">VNO78_21049</name>
</gene>
<accession>A0AAN9SB21</accession>
<proteinExistence type="predicted"/>